<dbReference type="PANTHER" id="PTHR46584:SF1">
    <property type="entry name" value="HMG DOMAIN-CONTAINING PROTEIN 4"/>
    <property type="match status" value="1"/>
</dbReference>
<dbReference type="InterPro" id="IPR042477">
    <property type="entry name" value="HMGXB4"/>
</dbReference>
<evidence type="ECO:0000256" key="2">
    <source>
        <dbReference type="SAM" id="MobiDB-lite"/>
    </source>
</evidence>
<accession>A0A2S2P6K4</accession>
<feature type="DNA-binding region" description="HMG box" evidence="1">
    <location>
        <begin position="349"/>
        <end position="407"/>
    </location>
</feature>
<dbReference type="AlphaFoldDB" id="A0A2S2P6K4"/>
<feature type="region of interest" description="Disordered" evidence="2">
    <location>
        <begin position="314"/>
        <end position="336"/>
    </location>
</feature>
<dbReference type="Gene3D" id="1.10.30.10">
    <property type="entry name" value="High mobility group box domain"/>
    <property type="match status" value="1"/>
</dbReference>
<dbReference type="GO" id="GO:0003677">
    <property type="term" value="F:DNA binding"/>
    <property type="evidence" value="ECO:0007669"/>
    <property type="project" value="UniProtKB-UniRule"/>
</dbReference>
<proteinExistence type="predicted"/>
<dbReference type="InterPro" id="IPR036910">
    <property type="entry name" value="HMG_box_dom_sf"/>
</dbReference>
<organism evidence="4">
    <name type="scientific">Schizaphis graminum</name>
    <name type="common">Green bug aphid</name>
    <dbReference type="NCBI Taxonomy" id="13262"/>
    <lineage>
        <taxon>Eukaryota</taxon>
        <taxon>Metazoa</taxon>
        <taxon>Ecdysozoa</taxon>
        <taxon>Arthropoda</taxon>
        <taxon>Hexapoda</taxon>
        <taxon>Insecta</taxon>
        <taxon>Pterygota</taxon>
        <taxon>Neoptera</taxon>
        <taxon>Paraneoptera</taxon>
        <taxon>Hemiptera</taxon>
        <taxon>Sternorrhyncha</taxon>
        <taxon>Aphidomorpha</taxon>
        <taxon>Aphidoidea</taxon>
        <taxon>Aphididae</taxon>
        <taxon>Aphidini</taxon>
        <taxon>Schizaphis</taxon>
    </lineage>
</organism>
<dbReference type="InterPro" id="IPR009071">
    <property type="entry name" value="HMG_box_dom"/>
</dbReference>
<dbReference type="SMART" id="SM00398">
    <property type="entry name" value="HMG"/>
    <property type="match status" value="1"/>
</dbReference>
<dbReference type="SUPFAM" id="SSF47095">
    <property type="entry name" value="HMG-box"/>
    <property type="match status" value="1"/>
</dbReference>
<dbReference type="GO" id="GO:0005634">
    <property type="term" value="C:nucleus"/>
    <property type="evidence" value="ECO:0007669"/>
    <property type="project" value="UniProtKB-UniRule"/>
</dbReference>
<name>A0A2S2P6K4_SCHGA</name>
<evidence type="ECO:0000256" key="1">
    <source>
        <dbReference type="PROSITE-ProRule" id="PRU00267"/>
    </source>
</evidence>
<keyword evidence="1" id="KW-0238">DNA-binding</keyword>
<dbReference type="Pfam" id="PF00505">
    <property type="entry name" value="HMG_box"/>
    <property type="match status" value="1"/>
</dbReference>
<dbReference type="PANTHER" id="PTHR46584">
    <property type="entry name" value="HMG DOMAIN-CONTAINING PROTEIN 4"/>
    <property type="match status" value="1"/>
</dbReference>
<protein>
    <submittedName>
        <fullName evidence="4">PMS1 1</fullName>
    </submittedName>
</protein>
<dbReference type="PROSITE" id="PS50118">
    <property type="entry name" value="HMG_BOX_2"/>
    <property type="match status" value="1"/>
</dbReference>
<feature type="domain" description="HMG box" evidence="3">
    <location>
        <begin position="349"/>
        <end position="407"/>
    </location>
</feature>
<reference evidence="4" key="1">
    <citation type="submission" date="2018-04" db="EMBL/GenBank/DDBJ databases">
        <title>Transcriptome of Schizaphis graminum biotype I.</title>
        <authorList>
            <person name="Scully E.D."/>
            <person name="Geib S.M."/>
            <person name="Palmer N.A."/>
            <person name="Koch K."/>
            <person name="Bradshaw J."/>
            <person name="Heng-Moss T."/>
            <person name="Sarath G."/>
        </authorList>
    </citation>
    <scope>NUCLEOTIDE SEQUENCE</scope>
</reference>
<sequence length="670" mass="77176">MQCIKFTALVSTNINTTCIVHTFINVVLIQIKLKTNFQDMILHNLKNCITKYYYNDKVENDQSSINKILEPPNNKRKIPYDSEEVDVKKSPVLISQVNDSFVPNAESTKIINNNSLNSVLSNDEHTQIVKELSLEEIDFEEPFLSKNNTSDEMLCLKNNEVESTDDISEYRKRLLNVGNSSSLQTIQSDNANVRNFIAEDISISQWSKGDVVLNGKPLESGAVLKSDILIETLEKNTMPKINKEIEILHSPTVSQEDENIVVKNYNPVHINDETSESISVTSSNSSTKQLKIEHLFRTVSIPDEQVPGLNHLVNRPQSWVPQPRSKRPTRDIPEEDLSDTIRSVSSQMGNKEMSGFTFFARETRIKIIQENPGIEFTKVSKELARLWGSLSEDEKLRYKKLSNEQKKGIITTKTNDVQLPKKSFQTIAKNLERHSTQINVELSEIKRNIFKNQKMMSFKFILIGQIENNNWFCFVNNEIQAINICRLQEAVIFFQKLADDEIPLKMLDQSITTSKKYLGEKNYRFLMDLDSSYEPSADKYTITDKRIVKNGFNVVIVFNEDSDNPDINITDVALHISTYGVEELKQLLELMQLEKENDNLYCCRPLKVVNYLRSETVRYCKKTGLPKTKEEINSLLEYWFKNEKLFSHNTCIHYKKVFTSIHCVDEKSKS</sequence>
<evidence type="ECO:0000259" key="3">
    <source>
        <dbReference type="PROSITE" id="PS50118"/>
    </source>
</evidence>
<dbReference type="CDD" id="cd00084">
    <property type="entry name" value="HMG-box_SF"/>
    <property type="match status" value="1"/>
</dbReference>
<dbReference type="EMBL" id="GGMR01012468">
    <property type="protein sequence ID" value="MBY25087.1"/>
    <property type="molecule type" value="Transcribed_RNA"/>
</dbReference>
<evidence type="ECO:0000313" key="4">
    <source>
        <dbReference type="EMBL" id="MBY25087.1"/>
    </source>
</evidence>
<keyword evidence="1" id="KW-0539">Nucleus</keyword>
<gene>
    <name evidence="4" type="primary">PMS1_1</name>
    <name evidence="4" type="ORF">g.50335</name>
</gene>